<evidence type="ECO:0000313" key="1">
    <source>
        <dbReference type="EMBL" id="RJO69794.1"/>
    </source>
</evidence>
<name>A0A3A4K8V7_9NOCA</name>
<organism evidence="1 2">
    <name type="scientific">Nocardia panacis</name>
    <dbReference type="NCBI Taxonomy" id="2340916"/>
    <lineage>
        <taxon>Bacteria</taxon>
        <taxon>Bacillati</taxon>
        <taxon>Actinomycetota</taxon>
        <taxon>Actinomycetes</taxon>
        <taxon>Mycobacteriales</taxon>
        <taxon>Nocardiaceae</taxon>
        <taxon>Nocardia</taxon>
    </lineage>
</organism>
<sequence>MNNTAILALPYTKPPLSLNDSGASRGAAFAKARTRKQIREDVCRLAAIAWLPKGVDHLTVQLHYRPRDRRVRDTDNLWATLKPICDALTVGKPPSISPRTKRPVPAQIGYGMVQDDSPRWMAKPEPIIHQAVKGETGALWLELNWRYVAEPAGIA</sequence>
<dbReference type="InterPro" id="IPR036614">
    <property type="entry name" value="RusA-like_sf"/>
</dbReference>
<protein>
    <submittedName>
        <fullName evidence="1">Uncharacterized protein</fullName>
    </submittedName>
</protein>
<gene>
    <name evidence="1" type="ORF">D5S18_28250</name>
</gene>
<dbReference type="AlphaFoldDB" id="A0A3A4K8V7"/>
<dbReference type="OrthoDB" id="4547053at2"/>
<reference evidence="1 2" key="1">
    <citation type="submission" date="2018-09" db="EMBL/GenBank/DDBJ databases">
        <title>YIM PH21274 draft genome.</title>
        <authorList>
            <person name="Miao C."/>
        </authorList>
    </citation>
    <scope>NUCLEOTIDE SEQUENCE [LARGE SCALE GENOMIC DNA]</scope>
    <source>
        <strain evidence="1 2">YIM PH 21724</strain>
    </source>
</reference>
<dbReference type="RefSeq" id="WP_120044164.1">
    <property type="nucleotide sequence ID" value="NZ_QZFU01000041.1"/>
</dbReference>
<dbReference type="GO" id="GO:0006310">
    <property type="term" value="P:DNA recombination"/>
    <property type="evidence" value="ECO:0007669"/>
    <property type="project" value="InterPro"/>
</dbReference>
<dbReference type="Gene3D" id="3.30.1330.70">
    <property type="entry name" value="Holliday junction resolvase RusA"/>
    <property type="match status" value="1"/>
</dbReference>
<dbReference type="Proteomes" id="UP000266677">
    <property type="component" value="Unassembled WGS sequence"/>
</dbReference>
<keyword evidence="2" id="KW-1185">Reference proteome</keyword>
<dbReference type="EMBL" id="QZFU01000041">
    <property type="protein sequence ID" value="RJO69794.1"/>
    <property type="molecule type" value="Genomic_DNA"/>
</dbReference>
<dbReference type="GO" id="GO:0006281">
    <property type="term" value="P:DNA repair"/>
    <property type="evidence" value="ECO:0007669"/>
    <property type="project" value="InterPro"/>
</dbReference>
<dbReference type="SUPFAM" id="SSF103084">
    <property type="entry name" value="Holliday junction resolvase RusA"/>
    <property type="match status" value="1"/>
</dbReference>
<comment type="caution">
    <text evidence="1">The sequence shown here is derived from an EMBL/GenBank/DDBJ whole genome shotgun (WGS) entry which is preliminary data.</text>
</comment>
<dbReference type="GO" id="GO:0000287">
    <property type="term" value="F:magnesium ion binding"/>
    <property type="evidence" value="ECO:0007669"/>
    <property type="project" value="InterPro"/>
</dbReference>
<proteinExistence type="predicted"/>
<accession>A0A3A4K8V7</accession>
<evidence type="ECO:0000313" key="2">
    <source>
        <dbReference type="Proteomes" id="UP000266677"/>
    </source>
</evidence>